<evidence type="ECO:0000313" key="2">
    <source>
        <dbReference type="Proteomes" id="UP000308836"/>
    </source>
</evidence>
<accession>A0AC61R8P2</accession>
<protein>
    <submittedName>
        <fullName evidence="1">AAA family ATPase</fullName>
    </submittedName>
</protein>
<organism evidence="1 2">
    <name type="scientific">Dubosiella muris</name>
    <dbReference type="NCBI Taxonomy" id="3038133"/>
    <lineage>
        <taxon>Bacteria</taxon>
        <taxon>Bacillati</taxon>
        <taxon>Bacillota</taxon>
        <taxon>Erysipelotrichia</taxon>
        <taxon>Erysipelotrichales</taxon>
        <taxon>Erysipelotrichaceae</taxon>
        <taxon>Dubosiella</taxon>
    </lineage>
</organism>
<dbReference type="EMBL" id="SRYG01000006">
    <property type="protein sequence ID" value="TGY66439.1"/>
    <property type="molecule type" value="Genomic_DNA"/>
</dbReference>
<name>A0AC61R8P2_9FIRM</name>
<keyword evidence="2" id="KW-1185">Reference proteome</keyword>
<gene>
    <name evidence="1" type="ORF">E5336_03860</name>
</gene>
<evidence type="ECO:0000313" key="1">
    <source>
        <dbReference type="EMBL" id="TGY66439.1"/>
    </source>
</evidence>
<reference evidence="1" key="1">
    <citation type="submission" date="2019-04" db="EMBL/GenBank/DDBJ databases">
        <title>Microbes associate with the intestines of laboratory mice.</title>
        <authorList>
            <person name="Navarre W."/>
            <person name="Wong E."/>
            <person name="Huang K."/>
            <person name="Tropini C."/>
            <person name="Ng K."/>
            <person name="Yu B."/>
        </authorList>
    </citation>
    <scope>NUCLEOTIDE SEQUENCE</scope>
    <source>
        <strain evidence="1">NM09_H32</strain>
    </source>
</reference>
<sequence length="418" mass="47688">MRESRNLELKETVDTNSFLKTISAYANFGDGKIIFGIRDDGTVPGIEHPVDACLRLENKINDAIKPLPSYTLDINEDQTITLNILKGPYTPYFYKGKTYKRNDSATIEVDRLELNRLILEGSNQTYEEQPSSIQDLTFSQLGKEFFQKKGVETITPDILKTLGLMDKNTYNHAAALVADENRFPGVDLVRYGRNINELMERQTYDHMSVFCMYHQAMEMYRKYYCYEKIEGSQRVQKEMIPKEAFREALANALVHRTWDIQTRIRISMDQDKIEITSPGGLPAGISEAEYLDGQISFLRNPILGNIFFRLAYIEMFGSGIKRVKKAYDPYQASPEFKIYDNSITVVLPVSDTVIETSADEKTILSNLSSSTLLSRAQLEERTGFSKAKTVRLLHSLSSKGLIQKNGSGMNTKYRIFKK</sequence>
<comment type="caution">
    <text evidence="1">The sequence shown here is derived from an EMBL/GenBank/DDBJ whole genome shotgun (WGS) entry which is preliminary data.</text>
</comment>
<dbReference type="Proteomes" id="UP000308836">
    <property type="component" value="Unassembled WGS sequence"/>
</dbReference>
<proteinExistence type="predicted"/>